<feature type="transmembrane region" description="Helical" evidence="7">
    <location>
        <begin position="258"/>
        <end position="282"/>
    </location>
</feature>
<evidence type="ECO:0000313" key="9">
    <source>
        <dbReference type="Proteomes" id="UP000214365"/>
    </source>
</evidence>
<dbReference type="PANTHER" id="PTHR23501:SF193">
    <property type="entry name" value="MULTIDRUG TRANSPORTER, PUTATIVE (AFU_ORTHOLOGUE AFUA_8G00940)-RELATED"/>
    <property type="match status" value="1"/>
</dbReference>
<name>A0A225AKG9_TALAT</name>
<keyword evidence="5 7" id="KW-0472">Membrane</keyword>
<dbReference type="GeneID" id="31006882"/>
<evidence type="ECO:0000313" key="8">
    <source>
        <dbReference type="EMBL" id="OKL57718.1"/>
    </source>
</evidence>
<accession>A0A225AKG9</accession>
<dbReference type="PANTHER" id="PTHR23501">
    <property type="entry name" value="MAJOR FACILITATOR SUPERFAMILY"/>
    <property type="match status" value="1"/>
</dbReference>
<dbReference type="AlphaFoldDB" id="A0A225AKG9"/>
<evidence type="ECO:0000256" key="6">
    <source>
        <dbReference type="SAM" id="MobiDB-lite"/>
    </source>
</evidence>
<evidence type="ECO:0000256" key="7">
    <source>
        <dbReference type="SAM" id="Phobius"/>
    </source>
</evidence>
<feature type="transmembrane region" description="Helical" evidence="7">
    <location>
        <begin position="218"/>
        <end position="237"/>
    </location>
</feature>
<feature type="transmembrane region" description="Helical" evidence="7">
    <location>
        <begin position="46"/>
        <end position="68"/>
    </location>
</feature>
<keyword evidence="3 7" id="KW-0812">Transmembrane</keyword>
<dbReference type="Proteomes" id="UP000214365">
    <property type="component" value="Unassembled WGS sequence"/>
</dbReference>
<dbReference type="GO" id="GO:0022857">
    <property type="term" value="F:transmembrane transporter activity"/>
    <property type="evidence" value="ECO:0007669"/>
    <property type="project" value="TreeGrafter"/>
</dbReference>
<protein>
    <recommendedName>
        <fullName evidence="10">Major facilitator superfamily (MFS) profile domain-containing protein</fullName>
    </recommendedName>
</protein>
<comment type="caution">
    <text evidence="8">The sequence shown here is derived from an EMBL/GenBank/DDBJ whole genome shotgun (WGS) entry which is preliminary data.</text>
</comment>
<comment type="similarity">
    <text evidence="2">Belongs to the major facilitator superfamily. TCR/Tet family.</text>
</comment>
<evidence type="ECO:0000256" key="2">
    <source>
        <dbReference type="ARBA" id="ARBA00007520"/>
    </source>
</evidence>
<dbReference type="Gene3D" id="1.20.1720.10">
    <property type="entry name" value="Multidrug resistance protein D"/>
    <property type="match status" value="1"/>
</dbReference>
<evidence type="ECO:0008006" key="10">
    <source>
        <dbReference type="Google" id="ProtNLM"/>
    </source>
</evidence>
<keyword evidence="4 7" id="KW-1133">Transmembrane helix</keyword>
<dbReference type="SUPFAM" id="SSF103473">
    <property type="entry name" value="MFS general substrate transporter"/>
    <property type="match status" value="1"/>
</dbReference>
<feature type="region of interest" description="Disordered" evidence="6">
    <location>
        <begin position="1"/>
        <end position="20"/>
    </location>
</feature>
<feature type="transmembrane region" description="Helical" evidence="7">
    <location>
        <begin position="183"/>
        <end position="206"/>
    </location>
</feature>
<dbReference type="RefSeq" id="XP_020117839.1">
    <property type="nucleotide sequence ID" value="XM_020262033.1"/>
</dbReference>
<dbReference type="Gene3D" id="1.20.1250.20">
    <property type="entry name" value="MFS general substrate transporter like domains"/>
    <property type="match status" value="1"/>
</dbReference>
<evidence type="ECO:0000256" key="3">
    <source>
        <dbReference type="ARBA" id="ARBA00022692"/>
    </source>
</evidence>
<evidence type="ECO:0000256" key="4">
    <source>
        <dbReference type="ARBA" id="ARBA00022989"/>
    </source>
</evidence>
<dbReference type="InterPro" id="IPR036259">
    <property type="entry name" value="MFS_trans_sf"/>
</dbReference>
<reference evidence="8 9" key="1">
    <citation type="submission" date="2015-06" db="EMBL/GenBank/DDBJ databases">
        <title>Talaromyces atroroseus IBT 11181 draft genome.</title>
        <authorList>
            <person name="Rasmussen K.B."/>
            <person name="Rasmussen S."/>
            <person name="Petersen B."/>
            <person name="Sicheritz-Ponten T."/>
            <person name="Mortensen U.H."/>
            <person name="Thrane U."/>
        </authorList>
    </citation>
    <scope>NUCLEOTIDE SEQUENCE [LARGE SCALE GENOMIC DNA]</scope>
    <source>
        <strain evidence="8 9">IBT 11181</strain>
    </source>
</reference>
<evidence type="ECO:0000256" key="5">
    <source>
        <dbReference type="ARBA" id="ARBA00023136"/>
    </source>
</evidence>
<sequence>MAPSEAESKNPPLEGVDSHISPTMASVDRVGEETEDEAQFVNGLRLAVVLASTISIALLIMLDMSIIATATPNITSEFHSVDDVGCLFEVGSLICATSTSSSMFIIGRAIAGMGSSGVGNGAATILSASVPLAKRPTYFGIVASCFYINLPVGGLAMAALIFVPLPKYSLRRAEPTMMTFTSLFHDLDIVGFLLFSPALVMFLLALEWGGSTYSWGSPIVIGLFCGSAGNIALFLAWEYNKGRSAMIPLELLRKRVMFCSCLTLFFLYANSLITSYYLAIYFQGVRNKPPTLSGVFMLPGVIGQMTAGILSGLAVTRLGYYLPSTVLGTVLAAVGAGLMSTFTPSTSTATWICYQIIAGVGRGCALQMVDSSHDVRIHLIKYSTDFLSTLLAK</sequence>
<comment type="subcellular location">
    <subcellularLocation>
        <location evidence="1">Membrane</location>
        <topology evidence="1">Multi-pass membrane protein</topology>
    </subcellularLocation>
</comment>
<feature type="transmembrane region" description="Helical" evidence="7">
    <location>
        <begin position="138"/>
        <end position="163"/>
    </location>
</feature>
<feature type="transmembrane region" description="Helical" evidence="7">
    <location>
        <begin position="320"/>
        <end position="339"/>
    </location>
</feature>
<dbReference type="EMBL" id="LFMY01000011">
    <property type="protein sequence ID" value="OKL57718.1"/>
    <property type="molecule type" value="Genomic_DNA"/>
</dbReference>
<gene>
    <name evidence="8" type="ORF">UA08_07126</name>
</gene>
<dbReference type="OrthoDB" id="4222343at2759"/>
<evidence type="ECO:0000256" key="1">
    <source>
        <dbReference type="ARBA" id="ARBA00004141"/>
    </source>
</evidence>
<organism evidence="8 9">
    <name type="scientific">Talaromyces atroroseus</name>
    <dbReference type="NCBI Taxonomy" id="1441469"/>
    <lineage>
        <taxon>Eukaryota</taxon>
        <taxon>Fungi</taxon>
        <taxon>Dikarya</taxon>
        <taxon>Ascomycota</taxon>
        <taxon>Pezizomycotina</taxon>
        <taxon>Eurotiomycetes</taxon>
        <taxon>Eurotiomycetidae</taxon>
        <taxon>Eurotiales</taxon>
        <taxon>Trichocomaceae</taxon>
        <taxon>Talaromyces</taxon>
        <taxon>Talaromyces sect. Trachyspermi</taxon>
    </lineage>
</organism>
<proteinExistence type="inferred from homology"/>
<keyword evidence="9" id="KW-1185">Reference proteome</keyword>
<feature type="transmembrane region" description="Helical" evidence="7">
    <location>
        <begin position="294"/>
        <end position="313"/>
    </location>
</feature>
<dbReference type="GO" id="GO:0005886">
    <property type="term" value="C:plasma membrane"/>
    <property type="evidence" value="ECO:0007669"/>
    <property type="project" value="TreeGrafter"/>
</dbReference>